<protein>
    <submittedName>
        <fullName evidence="10">C-type cytochrome</fullName>
    </submittedName>
</protein>
<dbReference type="RefSeq" id="WP_166259626.1">
    <property type="nucleotide sequence ID" value="NZ_JAAMOW010000008.1"/>
</dbReference>
<dbReference type="GO" id="GO:0004130">
    <property type="term" value="F:cytochrome-c peroxidase activity"/>
    <property type="evidence" value="ECO:0007669"/>
    <property type="project" value="TreeGrafter"/>
</dbReference>
<keyword evidence="11" id="KW-1185">Reference proteome</keyword>
<dbReference type="GO" id="GO:0030313">
    <property type="term" value="C:cell envelope"/>
    <property type="evidence" value="ECO:0007669"/>
    <property type="project" value="UniProtKB-SubCell"/>
</dbReference>
<reference evidence="10 11" key="1">
    <citation type="journal article" date="2014" name="Int. J. Syst. Evol. Microbiol.">
        <title>Solimonas terrae sp. nov., isolated from soil.</title>
        <authorList>
            <person name="Kim S.J."/>
            <person name="Moon J.Y."/>
            <person name="Weon H.Y."/>
            <person name="Ahn J.H."/>
            <person name="Chen W.M."/>
            <person name="Kwon S.W."/>
        </authorList>
    </citation>
    <scope>NUCLEOTIDE SEQUENCE [LARGE SCALE GENOMIC DNA]</scope>
    <source>
        <strain evidence="10 11">KIS83-12</strain>
    </source>
</reference>
<dbReference type="InterPro" id="IPR009056">
    <property type="entry name" value="Cyt_c-like_dom"/>
</dbReference>
<evidence type="ECO:0000313" key="11">
    <source>
        <dbReference type="Proteomes" id="UP000472676"/>
    </source>
</evidence>
<dbReference type="GO" id="GO:0009055">
    <property type="term" value="F:electron transfer activity"/>
    <property type="evidence" value="ECO:0007669"/>
    <property type="project" value="InterPro"/>
</dbReference>
<keyword evidence="6 7" id="KW-0408">Iron</keyword>
<keyword evidence="4 8" id="KW-0732">Signal</keyword>
<dbReference type="EMBL" id="JAAMOW010000008">
    <property type="protein sequence ID" value="NGY06343.1"/>
    <property type="molecule type" value="Genomic_DNA"/>
</dbReference>
<evidence type="ECO:0000256" key="3">
    <source>
        <dbReference type="ARBA" id="ARBA00022723"/>
    </source>
</evidence>
<evidence type="ECO:0000256" key="1">
    <source>
        <dbReference type="ARBA" id="ARBA00004196"/>
    </source>
</evidence>
<feature type="signal peptide" evidence="8">
    <location>
        <begin position="1"/>
        <end position="23"/>
    </location>
</feature>
<dbReference type="Pfam" id="PF03150">
    <property type="entry name" value="CCP_MauG"/>
    <property type="match status" value="1"/>
</dbReference>
<evidence type="ECO:0000259" key="9">
    <source>
        <dbReference type="PROSITE" id="PS51007"/>
    </source>
</evidence>
<dbReference type="GO" id="GO:0020037">
    <property type="term" value="F:heme binding"/>
    <property type="evidence" value="ECO:0007669"/>
    <property type="project" value="InterPro"/>
</dbReference>
<evidence type="ECO:0000256" key="7">
    <source>
        <dbReference type="PROSITE-ProRule" id="PRU00433"/>
    </source>
</evidence>
<comment type="caution">
    <text evidence="10">The sequence shown here is derived from an EMBL/GenBank/DDBJ whole genome shotgun (WGS) entry which is preliminary data.</text>
</comment>
<dbReference type="Gene3D" id="1.10.760.10">
    <property type="entry name" value="Cytochrome c-like domain"/>
    <property type="match status" value="2"/>
</dbReference>
<dbReference type="PANTHER" id="PTHR30600">
    <property type="entry name" value="CYTOCHROME C PEROXIDASE-RELATED"/>
    <property type="match status" value="1"/>
</dbReference>
<keyword evidence="5" id="KW-0560">Oxidoreductase</keyword>
<dbReference type="GO" id="GO:0046872">
    <property type="term" value="F:metal ion binding"/>
    <property type="evidence" value="ECO:0007669"/>
    <property type="project" value="UniProtKB-KW"/>
</dbReference>
<feature type="domain" description="Cytochrome c" evidence="9">
    <location>
        <begin position="50"/>
        <end position="180"/>
    </location>
</feature>
<evidence type="ECO:0000256" key="8">
    <source>
        <dbReference type="SAM" id="SignalP"/>
    </source>
</evidence>
<dbReference type="AlphaFoldDB" id="A0A6M2BW28"/>
<evidence type="ECO:0000256" key="6">
    <source>
        <dbReference type="ARBA" id="ARBA00023004"/>
    </source>
</evidence>
<gene>
    <name evidence="10" type="ORF">G7Y85_16345</name>
</gene>
<dbReference type="InterPro" id="IPR004852">
    <property type="entry name" value="Di-haem_cyt_c_peroxidsae"/>
</dbReference>
<feature type="domain" description="Cytochrome c" evidence="9">
    <location>
        <begin position="237"/>
        <end position="412"/>
    </location>
</feature>
<sequence>MPSPPLTRRVSAWAALCGAVLFAAGCHEAPAPEAASAPQRPTLLQASYPGAAALGAKLYFDSSLSASGRQSCASCHDPAHAYTTPDGGRIQRGGANLDQPGLRAVPSLRYTLRRVPVWSKEYQRDETERLLELDSVPVGGLGWDGRFDTLRTQAAFPLLALNEMGNADATAFAARLARVPYIDELRQVFGADALATPERALATVGLALERYEIENPEFAPYSSRYDDFLDGKLALSEQEQRGLALFVAPDKGNCAACHTATRGANGAHPLFTDFSFQVLGVPRNPAIAANADPAFHDLGLCGPLRSDQRARRYCGMFKTPSLRNVATRRAFFHNARFDKLRDAVGFYATRDSDPARWYPQRDGVVQRYDDLPQELRGNVDHVDAPFSPSARPRAALSDADIDDLVAFLGTLTDRDVAAAIPPPAR</sequence>
<dbReference type="SUPFAM" id="SSF46626">
    <property type="entry name" value="Cytochrome c"/>
    <property type="match status" value="2"/>
</dbReference>
<evidence type="ECO:0000313" key="10">
    <source>
        <dbReference type="EMBL" id="NGY06343.1"/>
    </source>
</evidence>
<accession>A0A6M2BW28</accession>
<comment type="subcellular location">
    <subcellularLocation>
        <location evidence="1">Cell envelope</location>
    </subcellularLocation>
</comment>
<name>A0A6M2BW28_9GAMM</name>
<dbReference type="InterPro" id="IPR051395">
    <property type="entry name" value="Cytochrome_c_Peroxidase/MauG"/>
</dbReference>
<evidence type="ECO:0000256" key="2">
    <source>
        <dbReference type="ARBA" id="ARBA00022617"/>
    </source>
</evidence>
<dbReference type="Proteomes" id="UP000472676">
    <property type="component" value="Unassembled WGS sequence"/>
</dbReference>
<dbReference type="PANTHER" id="PTHR30600:SF10">
    <property type="entry name" value="BLL6722 PROTEIN"/>
    <property type="match status" value="1"/>
</dbReference>
<organism evidence="10 11">
    <name type="scientific">Solimonas terrae</name>
    <dbReference type="NCBI Taxonomy" id="1396819"/>
    <lineage>
        <taxon>Bacteria</taxon>
        <taxon>Pseudomonadati</taxon>
        <taxon>Pseudomonadota</taxon>
        <taxon>Gammaproteobacteria</taxon>
        <taxon>Nevskiales</taxon>
        <taxon>Nevskiaceae</taxon>
        <taxon>Solimonas</taxon>
    </lineage>
</organism>
<keyword evidence="3 7" id="KW-0479">Metal-binding</keyword>
<dbReference type="InterPro" id="IPR036909">
    <property type="entry name" value="Cyt_c-like_dom_sf"/>
</dbReference>
<feature type="chain" id="PRO_5026903602" evidence="8">
    <location>
        <begin position="24"/>
        <end position="425"/>
    </location>
</feature>
<dbReference type="PROSITE" id="PS51007">
    <property type="entry name" value="CYTC"/>
    <property type="match status" value="2"/>
</dbReference>
<proteinExistence type="predicted"/>
<keyword evidence="2 7" id="KW-0349">Heme</keyword>
<evidence type="ECO:0000256" key="5">
    <source>
        <dbReference type="ARBA" id="ARBA00023002"/>
    </source>
</evidence>
<evidence type="ECO:0000256" key="4">
    <source>
        <dbReference type="ARBA" id="ARBA00022729"/>
    </source>
</evidence>